<accession>A0A836CGW4</accession>
<dbReference type="Proteomes" id="UP000664859">
    <property type="component" value="Unassembled WGS sequence"/>
</dbReference>
<sequence length="234" mass="25809">MEQASEAQRDDDSLEDIYAWVRRGDMDMWDRSSKLFEVHESPLGGLGVFAKRDVGFGEMLFLPAHVSSTASDNGYTLKGYYVFEGDINDPAVEDVCVPAECFFDGTPAMAHGEDASSRDFAALVNEGGQPNCIFLQNQSLTKQAVDAAFEDGTPVIAAILVTVDLIPRGTELLTYYGDHLIRSDNGYSVSEEITEHLELYLKKLDYALGRVELLMDYAETSEESDESTGDDESD</sequence>
<dbReference type="Gene3D" id="2.170.270.10">
    <property type="entry name" value="SET domain"/>
    <property type="match status" value="1"/>
</dbReference>
<dbReference type="OrthoDB" id="5945798at2759"/>
<dbReference type="SUPFAM" id="SSF82199">
    <property type="entry name" value="SET domain"/>
    <property type="match status" value="1"/>
</dbReference>
<evidence type="ECO:0008006" key="3">
    <source>
        <dbReference type="Google" id="ProtNLM"/>
    </source>
</evidence>
<comment type="caution">
    <text evidence="1">The sequence shown here is derived from an EMBL/GenBank/DDBJ whole genome shotgun (WGS) entry which is preliminary data.</text>
</comment>
<reference evidence="1" key="1">
    <citation type="submission" date="2021-02" db="EMBL/GenBank/DDBJ databases">
        <title>First Annotated Genome of the Yellow-green Alga Tribonema minus.</title>
        <authorList>
            <person name="Mahan K.M."/>
        </authorList>
    </citation>
    <scope>NUCLEOTIDE SEQUENCE</scope>
    <source>
        <strain evidence="1">UTEX B ZZ1240</strain>
    </source>
</reference>
<evidence type="ECO:0000313" key="2">
    <source>
        <dbReference type="Proteomes" id="UP000664859"/>
    </source>
</evidence>
<organism evidence="1 2">
    <name type="scientific">Tribonema minus</name>
    <dbReference type="NCBI Taxonomy" id="303371"/>
    <lineage>
        <taxon>Eukaryota</taxon>
        <taxon>Sar</taxon>
        <taxon>Stramenopiles</taxon>
        <taxon>Ochrophyta</taxon>
        <taxon>PX clade</taxon>
        <taxon>Xanthophyceae</taxon>
        <taxon>Tribonematales</taxon>
        <taxon>Tribonemataceae</taxon>
        <taxon>Tribonema</taxon>
    </lineage>
</organism>
<protein>
    <recommendedName>
        <fullName evidence="3">SET domain-containing protein</fullName>
    </recommendedName>
</protein>
<name>A0A836CGW4_9STRA</name>
<proteinExistence type="predicted"/>
<dbReference type="EMBL" id="JAFCMP010000144">
    <property type="protein sequence ID" value="KAG5185064.1"/>
    <property type="molecule type" value="Genomic_DNA"/>
</dbReference>
<keyword evidence="2" id="KW-1185">Reference proteome</keyword>
<dbReference type="AlphaFoldDB" id="A0A836CGW4"/>
<gene>
    <name evidence="1" type="ORF">JKP88DRAFT_289546</name>
</gene>
<dbReference type="InterPro" id="IPR046341">
    <property type="entry name" value="SET_dom_sf"/>
</dbReference>
<evidence type="ECO:0000313" key="1">
    <source>
        <dbReference type="EMBL" id="KAG5185064.1"/>
    </source>
</evidence>